<evidence type="ECO:0000256" key="3">
    <source>
        <dbReference type="ARBA" id="ARBA00022525"/>
    </source>
</evidence>
<feature type="signal peptide" evidence="7">
    <location>
        <begin position="1"/>
        <end position="17"/>
    </location>
</feature>
<dbReference type="GeneID" id="30965924"/>
<name>A0A1D2VPT6_9ASCO</name>
<organism evidence="9 10">
    <name type="scientific">Ascoidea rubescens DSM 1968</name>
    <dbReference type="NCBI Taxonomy" id="1344418"/>
    <lineage>
        <taxon>Eukaryota</taxon>
        <taxon>Fungi</taxon>
        <taxon>Dikarya</taxon>
        <taxon>Ascomycota</taxon>
        <taxon>Saccharomycotina</taxon>
        <taxon>Saccharomycetes</taxon>
        <taxon>Ascoideaceae</taxon>
        <taxon>Ascoidea</taxon>
    </lineage>
</organism>
<evidence type="ECO:0000313" key="10">
    <source>
        <dbReference type="Proteomes" id="UP000095038"/>
    </source>
</evidence>
<dbReference type="Pfam" id="PF00188">
    <property type="entry name" value="CAP"/>
    <property type="match status" value="1"/>
</dbReference>
<evidence type="ECO:0000256" key="2">
    <source>
        <dbReference type="ARBA" id="ARBA00009923"/>
    </source>
</evidence>
<dbReference type="SMART" id="SM00198">
    <property type="entry name" value="SCP"/>
    <property type="match status" value="1"/>
</dbReference>
<dbReference type="AlphaFoldDB" id="A0A1D2VPT6"/>
<dbReference type="PROSITE" id="PS01009">
    <property type="entry name" value="CRISP_1"/>
    <property type="match status" value="1"/>
</dbReference>
<dbReference type="InterPro" id="IPR035940">
    <property type="entry name" value="CAP_sf"/>
</dbReference>
<comment type="subcellular location">
    <subcellularLocation>
        <location evidence="1">Secreted</location>
    </subcellularLocation>
</comment>
<dbReference type="SUPFAM" id="SSF55797">
    <property type="entry name" value="PR-1-like"/>
    <property type="match status" value="1"/>
</dbReference>
<reference evidence="10" key="1">
    <citation type="submission" date="2016-05" db="EMBL/GenBank/DDBJ databases">
        <title>Comparative genomics of biotechnologically important yeasts.</title>
        <authorList>
            <consortium name="DOE Joint Genome Institute"/>
            <person name="Riley R."/>
            <person name="Haridas S."/>
            <person name="Wolfe K.H."/>
            <person name="Lopes M.R."/>
            <person name="Hittinger C.T."/>
            <person name="Goker M."/>
            <person name="Salamov A."/>
            <person name="Wisecaver J."/>
            <person name="Long T.M."/>
            <person name="Aerts A.L."/>
            <person name="Barry K."/>
            <person name="Choi C."/>
            <person name="Clum A."/>
            <person name="Coughlan A.Y."/>
            <person name="Deshpande S."/>
            <person name="Douglass A.P."/>
            <person name="Hanson S.J."/>
            <person name="Klenk H.-P."/>
            <person name="Labutti K."/>
            <person name="Lapidus A."/>
            <person name="Lindquist E."/>
            <person name="Lipzen A."/>
            <person name="Meier-Kolthoff J.P."/>
            <person name="Ohm R.A."/>
            <person name="Otillar R.P."/>
            <person name="Pangilinan J."/>
            <person name="Peng Y."/>
            <person name="Rokas A."/>
            <person name="Rosa C.A."/>
            <person name="Scheuner C."/>
            <person name="Sibirny A.A."/>
            <person name="Slot J.C."/>
            <person name="Stielow J.B."/>
            <person name="Sun H."/>
            <person name="Kurtzman C.P."/>
            <person name="Blackwell M."/>
            <person name="Grigoriev I.V."/>
            <person name="Jeffries T.W."/>
        </authorList>
    </citation>
    <scope>NUCLEOTIDE SEQUENCE [LARGE SCALE GENOMIC DNA]</scope>
    <source>
        <strain evidence="10">DSM 1968</strain>
    </source>
</reference>
<dbReference type="STRING" id="1344418.A0A1D2VPT6"/>
<dbReference type="GO" id="GO:0005576">
    <property type="term" value="C:extracellular region"/>
    <property type="evidence" value="ECO:0007669"/>
    <property type="project" value="UniProtKB-SubCell"/>
</dbReference>
<dbReference type="RefSeq" id="XP_020049928.1">
    <property type="nucleotide sequence ID" value="XM_020192288.1"/>
</dbReference>
<dbReference type="CDD" id="cd05384">
    <property type="entry name" value="CAP_PRY1-like"/>
    <property type="match status" value="1"/>
</dbReference>
<dbReference type="InterPro" id="IPR018244">
    <property type="entry name" value="Allrgn_V5/Tpx1_CS"/>
</dbReference>
<dbReference type="PRINTS" id="PR00837">
    <property type="entry name" value="V5TPXLIKE"/>
</dbReference>
<feature type="compositionally biased region" description="Low complexity" evidence="6">
    <location>
        <begin position="142"/>
        <end position="179"/>
    </location>
</feature>
<dbReference type="FunFam" id="3.40.33.10:FF:000012">
    <property type="entry name" value="Secreted protein PRY1"/>
    <property type="match status" value="1"/>
</dbReference>
<dbReference type="OrthoDB" id="337038at2759"/>
<keyword evidence="5" id="KW-0813">Transport</keyword>
<dbReference type="GO" id="GO:0015918">
    <property type="term" value="P:sterol transport"/>
    <property type="evidence" value="ECO:0007669"/>
    <property type="project" value="UniProtKB-ARBA"/>
</dbReference>
<proteinExistence type="inferred from homology"/>
<keyword evidence="4 7" id="KW-0732">Signal</keyword>
<comment type="similarity">
    <text evidence="2">Belongs to the CRISP family.</text>
</comment>
<feature type="chain" id="PRO_5008910554" evidence="7">
    <location>
        <begin position="18"/>
        <end position="331"/>
    </location>
</feature>
<evidence type="ECO:0000259" key="8">
    <source>
        <dbReference type="SMART" id="SM00198"/>
    </source>
</evidence>
<evidence type="ECO:0000256" key="7">
    <source>
        <dbReference type="SAM" id="SignalP"/>
    </source>
</evidence>
<evidence type="ECO:0000256" key="5">
    <source>
        <dbReference type="ARBA" id="ARBA00023055"/>
    </source>
</evidence>
<feature type="domain" description="SCP" evidence="8">
    <location>
        <begin position="192"/>
        <end position="321"/>
    </location>
</feature>
<feature type="region of interest" description="Disordered" evidence="6">
    <location>
        <begin position="134"/>
        <end position="179"/>
    </location>
</feature>
<dbReference type="InterPro" id="IPR001283">
    <property type="entry name" value="CRISP-related"/>
</dbReference>
<protein>
    <submittedName>
        <fullName evidence="9">PR-1-like protein</fullName>
    </submittedName>
</protein>
<keyword evidence="5" id="KW-0445">Lipid transport</keyword>
<dbReference type="GO" id="GO:0015908">
    <property type="term" value="P:fatty acid transport"/>
    <property type="evidence" value="ECO:0007669"/>
    <property type="project" value="UniProtKB-ARBA"/>
</dbReference>
<dbReference type="Proteomes" id="UP000095038">
    <property type="component" value="Unassembled WGS sequence"/>
</dbReference>
<accession>A0A1D2VPT6</accession>
<sequence>MKFSPVLLAYLAHAITALPVVVTNYKVVYETVYETVVQPAPTTTAAVEVNTVYAEPEIEYQTVYIDQFGNLITGDNTDVYEPAVEATTPTVEPTVEPTIEPTTAEAEITVAAGNKKINAYTTYFTNYYTYRSKNTKRNSRKTSTTTSTPTTVVEPTTVAEPTTTTTSAPATVVEPTTTSTTADPIATAVLDDFNSVLLDTHNEKRSLHGLDNLAWNQTLAKYASDFATAYSCPSNGQLTHSGGPYGENLASGYTSEGTVDAWYNEIEYYDFSNPGYSSSTGHFTQIVWKGSKQIGCAYKKCDTAYGTYVVCEYYPAGNIIGYFDTNVFPLV</sequence>
<evidence type="ECO:0000256" key="4">
    <source>
        <dbReference type="ARBA" id="ARBA00022729"/>
    </source>
</evidence>
<dbReference type="InParanoid" id="A0A1D2VPT6"/>
<evidence type="ECO:0000256" key="6">
    <source>
        <dbReference type="SAM" id="MobiDB-lite"/>
    </source>
</evidence>
<gene>
    <name evidence="9" type="ORF">ASCRUDRAFT_73430</name>
</gene>
<dbReference type="InterPro" id="IPR014044">
    <property type="entry name" value="CAP_dom"/>
</dbReference>
<evidence type="ECO:0000256" key="1">
    <source>
        <dbReference type="ARBA" id="ARBA00004613"/>
    </source>
</evidence>
<keyword evidence="3" id="KW-0964">Secreted</keyword>
<dbReference type="EMBL" id="KV454475">
    <property type="protein sequence ID" value="ODV63621.1"/>
    <property type="molecule type" value="Genomic_DNA"/>
</dbReference>
<keyword evidence="10" id="KW-1185">Reference proteome</keyword>
<evidence type="ECO:0000313" key="9">
    <source>
        <dbReference type="EMBL" id="ODV63621.1"/>
    </source>
</evidence>
<dbReference type="Gene3D" id="3.40.33.10">
    <property type="entry name" value="CAP"/>
    <property type="match status" value="1"/>
</dbReference>
<dbReference type="PANTHER" id="PTHR10334">
    <property type="entry name" value="CYSTEINE-RICH SECRETORY PROTEIN-RELATED"/>
    <property type="match status" value="1"/>
</dbReference>